<dbReference type="Proteomes" id="UP000535020">
    <property type="component" value="Unassembled WGS sequence"/>
</dbReference>
<dbReference type="InterPro" id="IPR043504">
    <property type="entry name" value="Peptidase_S1_PA_chymotrypsin"/>
</dbReference>
<sequence>MIQAKKAIPHIGYQQTKKYYDICVIVLGADARTTPVPIAIDTEVNAAQKTTLVGFGNEDVYSTVGFGTKREVNVDITSIRRFPSQNLDADEVRYGYESDLEFVAGGKGFDSCNGDSGGPAYIIVDGVRKLAGLTSRATDGASNPCGEGGIYTRVDAFTEFIYGLVPKT</sequence>
<gene>
    <name evidence="2" type="ORF">HZF10_00120</name>
</gene>
<evidence type="ECO:0000313" key="2">
    <source>
        <dbReference type="EMBL" id="NYA69305.1"/>
    </source>
</evidence>
<organism evidence="2 3">
    <name type="scientific">Flavobacterium agri</name>
    <dbReference type="NCBI Taxonomy" id="2743471"/>
    <lineage>
        <taxon>Bacteria</taxon>
        <taxon>Pseudomonadati</taxon>
        <taxon>Bacteroidota</taxon>
        <taxon>Flavobacteriia</taxon>
        <taxon>Flavobacteriales</taxon>
        <taxon>Flavobacteriaceae</taxon>
        <taxon>Flavobacterium</taxon>
    </lineage>
</organism>
<keyword evidence="3" id="KW-1185">Reference proteome</keyword>
<dbReference type="AlphaFoldDB" id="A0A7Y8Y0Y5"/>
<evidence type="ECO:0000259" key="1">
    <source>
        <dbReference type="PROSITE" id="PS50240"/>
    </source>
</evidence>
<dbReference type="SUPFAM" id="SSF50494">
    <property type="entry name" value="Trypsin-like serine proteases"/>
    <property type="match status" value="1"/>
</dbReference>
<dbReference type="EMBL" id="JACBJI010000001">
    <property type="protein sequence ID" value="NYA69305.1"/>
    <property type="molecule type" value="Genomic_DNA"/>
</dbReference>
<dbReference type="Gene3D" id="2.40.10.10">
    <property type="entry name" value="Trypsin-like serine proteases"/>
    <property type="match status" value="1"/>
</dbReference>
<dbReference type="InterPro" id="IPR009003">
    <property type="entry name" value="Peptidase_S1_PA"/>
</dbReference>
<dbReference type="PROSITE" id="PS50240">
    <property type="entry name" value="TRYPSIN_DOM"/>
    <property type="match status" value="1"/>
</dbReference>
<feature type="domain" description="Peptidase S1" evidence="1">
    <location>
        <begin position="1"/>
        <end position="166"/>
    </location>
</feature>
<keyword evidence="2" id="KW-0645">Protease</keyword>
<dbReference type="InterPro" id="IPR001254">
    <property type="entry name" value="Trypsin_dom"/>
</dbReference>
<dbReference type="PANTHER" id="PTHR24260">
    <property type="match status" value="1"/>
</dbReference>
<evidence type="ECO:0000313" key="3">
    <source>
        <dbReference type="Proteomes" id="UP000535020"/>
    </source>
</evidence>
<protein>
    <submittedName>
        <fullName evidence="2">Trypsin-like serine protease</fullName>
    </submittedName>
</protein>
<dbReference type="SMART" id="SM00020">
    <property type="entry name" value="Tryp_SPc"/>
    <property type="match status" value="1"/>
</dbReference>
<accession>A0A7Y8Y0Y5</accession>
<dbReference type="GO" id="GO:0004252">
    <property type="term" value="F:serine-type endopeptidase activity"/>
    <property type="evidence" value="ECO:0007669"/>
    <property type="project" value="InterPro"/>
</dbReference>
<dbReference type="PANTHER" id="PTHR24260:SF147">
    <property type="entry name" value="EG:BACR7A4.3 PROTEIN-RELATED"/>
    <property type="match status" value="1"/>
</dbReference>
<dbReference type="InterPro" id="IPR051333">
    <property type="entry name" value="CLIP_Serine_Protease"/>
</dbReference>
<name>A0A7Y8Y0Y5_9FLAO</name>
<proteinExistence type="predicted"/>
<dbReference type="GO" id="GO:0006508">
    <property type="term" value="P:proteolysis"/>
    <property type="evidence" value="ECO:0007669"/>
    <property type="project" value="UniProtKB-KW"/>
</dbReference>
<keyword evidence="2" id="KW-0378">Hydrolase</keyword>
<reference evidence="2 3" key="1">
    <citation type="submission" date="2020-07" db="EMBL/GenBank/DDBJ databases">
        <authorList>
            <person name="Sun Q."/>
        </authorList>
    </citation>
    <scope>NUCLEOTIDE SEQUENCE [LARGE SCALE GENOMIC DNA]</scope>
    <source>
        <strain evidence="2 3">MAH-1</strain>
    </source>
</reference>
<comment type="caution">
    <text evidence="2">The sequence shown here is derived from an EMBL/GenBank/DDBJ whole genome shotgun (WGS) entry which is preliminary data.</text>
</comment>
<dbReference type="Pfam" id="PF00089">
    <property type="entry name" value="Trypsin"/>
    <property type="match status" value="1"/>
</dbReference>